<keyword evidence="6" id="KW-1185">Reference proteome</keyword>
<dbReference type="GO" id="GO:0002100">
    <property type="term" value="P:tRNA wobble adenosine to inosine editing"/>
    <property type="evidence" value="ECO:0007669"/>
    <property type="project" value="TreeGrafter"/>
</dbReference>
<dbReference type="GO" id="GO:0008270">
    <property type="term" value="F:zinc ion binding"/>
    <property type="evidence" value="ECO:0007669"/>
    <property type="project" value="InterPro"/>
</dbReference>
<dbReference type="PROSITE" id="PS00903">
    <property type="entry name" value="CYT_DCMP_DEAMINASES_1"/>
    <property type="match status" value="1"/>
</dbReference>
<dbReference type="GO" id="GO:0005737">
    <property type="term" value="C:cytoplasm"/>
    <property type="evidence" value="ECO:0007669"/>
    <property type="project" value="TreeGrafter"/>
</dbReference>
<dbReference type="PANTHER" id="PTHR11079:SF149">
    <property type="entry name" value="TRNA-SPECIFIC ADENOSINE DEAMINASE 2"/>
    <property type="match status" value="1"/>
</dbReference>
<accession>A0A521E478</accession>
<dbReference type="PROSITE" id="PS51747">
    <property type="entry name" value="CYT_DCMP_DEAMINASES_2"/>
    <property type="match status" value="1"/>
</dbReference>
<evidence type="ECO:0000313" key="6">
    <source>
        <dbReference type="Proteomes" id="UP000320300"/>
    </source>
</evidence>
<reference evidence="5 6" key="1">
    <citation type="submission" date="2017-05" db="EMBL/GenBank/DDBJ databases">
        <authorList>
            <person name="Varghese N."/>
            <person name="Submissions S."/>
        </authorList>
    </citation>
    <scope>NUCLEOTIDE SEQUENCE [LARGE SCALE GENOMIC DNA]</scope>
    <source>
        <strain evidence="5 6">DSM 19036</strain>
    </source>
</reference>
<dbReference type="Proteomes" id="UP000320300">
    <property type="component" value="Unassembled WGS sequence"/>
</dbReference>
<dbReference type="CDD" id="cd01285">
    <property type="entry name" value="nucleoside_deaminase"/>
    <property type="match status" value="1"/>
</dbReference>
<name>A0A521E478_9SPHI</name>
<dbReference type="InterPro" id="IPR016193">
    <property type="entry name" value="Cytidine_deaminase-like"/>
</dbReference>
<dbReference type="SUPFAM" id="SSF53927">
    <property type="entry name" value="Cytidine deaminase-like"/>
    <property type="match status" value="1"/>
</dbReference>
<evidence type="ECO:0000256" key="2">
    <source>
        <dbReference type="ARBA" id="ARBA00022801"/>
    </source>
</evidence>
<dbReference type="InterPro" id="IPR002125">
    <property type="entry name" value="CMP_dCMP_dom"/>
</dbReference>
<dbReference type="GO" id="GO:0052717">
    <property type="term" value="F:tRNA-specific adenosine-34 deaminase activity"/>
    <property type="evidence" value="ECO:0007669"/>
    <property type="project" value="TreeGrafter"/>
</dbReference>
<dbReference type="Pfam" id="PF00383">
    <property type="entry name" value="dCMP_cyt_deam_1"/>
    <property type="match status" value="1"/>
</dbReference>
<keyword evidence="1" id="KW-0479">Metal-binding</keyword>
<keyword evidence="3" id="KW-0862">Zinc</keyword>
<dbReference type="PANTHER" id="PTHR11079">
    <property type="entry name" value="CYTOSINE DEAMINASE FAMILY MEMBER"/>
    <property type="match status" value="1"/>
</dbReference>
<evidence type="ECO:0000313" key="5">
    <source>
        <dbReference type="EMBL" id="SMO78764.1"/>
    </source>
</evidence>
<evidence type="ECO:0000259" key="4">
    <source>
        <dbReference type="PROSITE" id="PS51747"/>
    </source>
</evidence>
<proteinExistence type="predicted"/>
<dbReference type="Gene3D" id="3.40.140.10">
    <property type="entry name" value="Cytidine Deaminase, domain 2"/>
    <property type="match status" value="1"/>
</dbReference>
<protein>
    <submittedName>
        <fullName evidence="5">tRNA(Adenine34) deaminase</fullName>
    </submittedName>
</protein>
<evidence type="ECO:0000256" key="1">
    <source>
        <dbReference type="ARBA" id="ARBA00022723"/>
    </source>
</evidence>
<feature type="domain" description="CMP/dCMP-type deaminase" evidence="4">
    <location>
        <begin position="23"/>
        <end position="130"/>
    </location>
</feature>
<dbReference type="EMBL" id="FXTN01000007">
    <property type="protein sequence ID" value="SMO78764.1"/>
    <property type="molecule type" value="Genomic_DNA"/>
</dbReference>
<organism evidence="5 6">
    <name type="scientific">Pedobacter westerhofensis</name>
    <dbReference type="NCBI Taxonomy" id="425512"/>
    <lineage>
        <taxon>Bacteria</taxon>
        <taxon>Pseudomonadati</taxon>
        <taxon>Bacteroidota</taxon>
        <taxon>Sphingobacteriia</taxon>
        <taxon>Sphingobacteriales</taxon>
        <taxon>Sphingobacteriaceae</taxon>
        <taxon>Pedobacter</taxon>
    </lineage>
</organism>
<evidence type="ECO:0000256" key="3">
    <source>
        <dbReference type="ARBA" id="ARBA00022833"/>
    </source>
</evidence>
<gene>
    <name evidence="5" type="ORF">SAMN06265348_10710</name>
</gene>
<keyword evidence="2" id="KW-0378">Hydrolase</keyword>
<dbReference type="AlphaFoldDB" id="A0A521E478"/>
<dbReference type="InterPro" id="IPR016192">
    <property type="entry name" value="APOBEC/CMP_deaminase_Zn-bd"/>
</dbReference>
<sequence length="154" mass="17097">MYILAIRSFQASAYKFIVERYMNNHAIYLERCLALAQLAASEGENRVGSVVVLDGEIIGEGYEKSRTLNDVTRHAEVVAILDAITKKGNCRGATLYSNMEPCLLCSYVIRHYQISTVVLSKYCGQLGGTNPQFNLLTTNEITTWIKAPAVIIES</sequence>